<feature type="domain" description="Peptidase M48" evidence="9">
    <location>
        <begin position="463"/>
        <end position="718"/>
    </location>
</feature>
<dbReference type="InterPro" id="IPR001915">
    <property type="entry name" value="Peptidase_M48"/>
</dbReference>
<evidence type="ECO:0000259" key="9">
    <source>
        <dbReference type="Pfam" id="PF01435"/>
    </source>
</evidence>
<organism evidence="10 11">
    <name type="scientific">Prorocentrum cordatum</name>
    <dbReference type="NCBI Taxonomy" id="2364126"/>
    <lineage>
        <taxon>Eukaryota</taxon>
        <taxon>Sar</taxon>
        <taxon>Alveolata</taxon>
        <taxon>Dinophyceae</taxon>
        <taxon>Prorocentrales</taxon>
        <taxon>Prorocentraceae</taxon>
        <taxon>Prorocentrum</taxon>
    </lineage>
</organism>
<keyword evidence="6" id="KW-0482">Metalloprotease</keyword>
<keyword evidence="5" id="KW-0862">Zinc</keyword>
<keyword evidence="8" id="KW-1133">Transmembrane helix</keyword>
<sequence length="731" mass="79103">MPFAACSRRRRGGEDAIPQEESAVHEVAREADVETQGLNPTAVDEHYGALPQKLRKAGSGELPLLLGRLDVAPGALLRALLLVYVLLFFVNIVADAAYFATVDARFPPGLGYLYPSEWERQQSVVYTRHVLAVGMLQRSAVFGAVLLCVYFKAFARVDAGMRWLTEFVAAQWEQGPCQRFCGGSIGGTLSWCYEKLCGFLYCSCAPCRWIAAGLERCCCCSPVKSCLAGHSACELLHGSVYLGLFAACFFLIGAPFTYWRAMIDLNFGFANALTVTPAAIRASLVGQFVHLLLWGIPGRVVYLAVLRFRFGWLLMWGGMIAAMIITHYNFSAIVPKIMGMNNAFPTDNFVVGRGFPLVGTSNKAHPWVSLNRIFFNVSRSPVAILATHDLSQGQLVLAADSNGSWVIAGRPAGPLASAVPVYARSQARAPQNASAEELLSDLGRQRWSAGEAAPERVGARSGRSLRDKVMGFARERNISIHEIYMVDGSHKDARANAFVGGIDGSIIGLYDTLFLGQHENDGAEDAVPATLTLLGDGGAGMLMLNELVQEVDAPEEEGESVWSSTPTQAMTDDEIIAILAHELAHPDLGHLHQGMVMQAASSLVTYASLGWAAHSPLFAAALSLGEPMVHVGACAYGHIVGPPVDGVVKFVSDWLIRRNEYEADAYVARMSDKYGAALQTALAKLSVNSNQDPDMPVWYEALHADHPTTANRWANIEAVRQERARAAGRGA</sequence>
<accession>A0ABN9UVK4</accession>
<keyword evidence="11" id="KW-1185">Reference proteome</keyword>
<evidence type="ECO:0000256" key="7">
    <source>
        <dbReference type="SAM" id="MobiDB-lite"/>
    </source>
</evidence>
<dbReference type="Pfam" id="PF01435">
    <property type="entry name" value="Peptidase_M48"/>
    <property type="match status" value="1"/>
</dbReference>
<name>A0ABN9UVK4_9DINO</name>
<keyword evidence="4" id="KW-0378">Hydrolase</keyword>
<evidence type="ECO:0000256" key="4">
    <source>
        <dbReference type="ARBA" id="ARBA00022801"/>
    </source>
</evidence>
<dbReference type="PANTHER" id="PTHR10120">
    <property type="entry name" value="CAAX PRENYL PROTEASE 1"/>
    <property type="match status" value="1"/>
</dbReference>
<dbReference type="Proteomes" id="UP001189429">
    <property type="component" value="Unassembled WGS sequence"/>
</dbReference>
<dbReference type="Gene3D" id="3.30.2010.10">
    <property type="entry name" value="Metalloproteases ('zincins'), catalytic domain"/>
    <property type="match status" value="1"/>
</dbReference>
<gene>
    <name evidence="10" type="ORF">PCOR1329_LOCUS52044</name>
</gene>
<feature type="region of interest" description="Disordered" evidence="7">
    <location>
        <begin position="1"/>
        <end position="23"/>
    </location>
</feature>
<comment type="caution">
    <text evidence="10">The sequence shown here is derived from an EMBL/GenBank/DDBJ whole genome shotgun (WGS) entry which is preliminary data.</text>
</comment>
<evidence type="ECO:0000313" key="11">
    <source>
        <dbReference type="Proteomes" id="UP001189429"/>
    </source>
</evidence>
<feature type="transmembrane region" description="Helical" evidence="8">
    <location>
        <begin position="240"/>
        <end position="258"/>
    </location>
</feature>
<keyword evidence="3" id="KW-0479">Metal-binding</keyword>
<keyword evidence="8" id="KW-0472">Membrane</keyword>
<feature type="transmembrane region" description="Helical" evidence="8">
    <location>
        <begin position="308"/>
        <end position="330"/>
    </location>
</feature>
<feature type="transmembrane region" description="Helical" evidence="8">
    <location>
        <begin position="75"/>
        <end position="100"/>
    </location>
</feature>
<keyword evidence="2" id="KW-0645">Protease</keyword>
<dbReference type="EMBL" id="CAUYUJ010016327">
    <property type="protein sequence ID" value="CAK0864082.1"/>
    <property type="molecule type" value="Genomic_DNA"/>
</dbReference>
<feature type="transmembrane region" description="Helical" evidence="8">
    <location>
        <begin position="135"/>
        <end position="155"/>
    </location>
</feature>
<reference evidence="10" key="1">
    <citation type="submission" date="2023-10" db="EMBL/GenBank/DDBJ databases">
        <authorList>
            <person name="Chen Y."/>
            <person name="Shah S."/>
            <person name="Dougan E. K."/>
            <person name="Thang M."/>
            <person name="Chan C."/>
        </authorList>
    </citation>
    <scope>NUCLEOTIDE SEQUENCE [LARGE SCALE GENOMIC DNA]</scope>
</reference>
<feature type="transmembrane region" description="Helical" evidence="8">
    <location>
        <begin position="278"/>
        <end position="296"/>
    </location>
</feature>
<protein>
    <recommendedName>
        <fullName evidence="9">Peptidase M48 domain-containing protein</fullName>
    </recommendedName>
</protein>
<evidence type="ECO:0000256" key="5">
    <source>
        <dbReference type="ARBA" id="ARBA00022833"/>
    </source>
</evidence>
<evidence type="ECO:0000256" key="2">
    <source>
        <dbReference type="ARBA" id="ARBA00022670"/>
    </source>
</evidence>
<evidence type="ECO:0000256" key="8">
    <source>
        <dbReference type="SAM" id="Phobius"/>
    </source>
</evidence>
<keyword evidence="8" id="KW-0812">Transmembrane</keyword>
<evidence type="ECO:0000256" key="6">
    <source>
        <dbReference type="ARBA" id="ARBA00023049"/>
    </source>
</evidence>
<evidence type="ECO:0000256" key="1">
    <source>
        <dbReference type="ARBA" id="ARBA00001947"/>
    </source>
</evidence>
<proteinExistence type="predicted"/>
<evidence type="ECO:0000313" key="10">
    <source>
        <dbReference type="EMBL" id="CAK0864082.1"/>
    </source>
</evidence>
<comment type="cofactor">
    <cofactor evidence="1">
        <name>Zn(2+)</name>
        <dbReference type="ChEBI" id="CHEBI:29105"/>
    </cofactor>
</comment>
<evidence type="ECO:0000256" key="3">
    <source>
        <dbReference type="ARBA" id="ARBA00022723"/>
    </source>
</evidence>